<dbReference type="InterPro" id="IPR011650">
    <property type="entry name" value="Peptidase_M20_dimer"/>
</dbReference>
<dbReference type="InterPro" id="IPR036264">
    <property type="entry name" value="Bact_exopeptidase_dim_dom"/>
</dbReference>
<evidence type="ECO:0000256" key="6">
    <source>
        <dbReference type="ARBA" id="ARBA00022833"/>
    </source>
</evidence>
<dbReference type="InterPro" id="IPR002933">
    <property type="entry name" value="Peptidase_M20"/>
</dbReference>
<dbReference type="Pfam" id="PF07687">
    <property type="entry name" value="M20_dimer"/>
    <property type="match status" value="1"/>
</dbReference>
<dbReference type="Gene3D" id="3.30.70.360">
    <property type="match status" value="1"/>
</dbReference>
<keyword evidence="6" id="KW-0862">Zinc</keyword>
<name>A0ABW4T4T9_9ACTN</name>
<feature type="domain" description="Peptidase M20 dimerisation" evidence="8">
    <location>
        <begin position="201"/>
        <end position="311"/>
    </location>
</feature>
<dbReference type="SUPFAM" id="SSF55031">
    <property type="entry name" value="Bacterial exopeptidase dimerisation domain"/>
    <property type="match status" value="1"/>
</dbReference>
<protein>
    <submittedName>
        <fullName evidence="9">ArgE/DapE family deacylase</fullName>
    </submittedName>
</protein>
<dbReference type="PANTHER" id="PTHR43808">
    <property type="entry name" value="ACETYLORNITHINE DEACETYLASE"/>
    <property type="match status" value="1"/>
</dbReference>
<evidence type="ECO:0000256" key="3">
    <source>
        <dbReference type="ARBA" id="ARBA00006247"/>
    </source>
</evidence>
<evidence type="ECO:0000256" key="1">
    <source>
        <dbReference type="ARBA" id="ARBA00001941"/>
    </source>
</evidence>
<comment type="similarity">
    <text evidence="3">Belongs to the peptidase M20A family.</text>
</comment>
<comment type="cofactor">
    <cofactor evidence="1">
        <name>Co(2+)</name>
        <dbReference type="ChEBI" id="CHEBI:48828"/>
    </cofactor>
</comment>
<organism evidence="9 10">
    <name type="scientific">Nonomuraea mangrovi</name>
    <dbReference type="NCBI Taxonomy" id="2316207"/>
    <lineage>
        <taxon>Bacteria</taxon>
        <taxon>Bacillati</taxon>
        <taxon>Actinomycetota</taxon>
        <taxon>Actinomycetes</taxon>
        <taxon>Streptosporangiales</taxon>
        <taxon>Streptosporangiaceae</taxon>
        <taxon>Nonomuraea</taxon>
    </lineage>
</organism>
<dbReference type="InterPro" id="IPR050072">
    <property type="entry name" value="Peptidase_M20A"/>
</dbReference>
<dbReference type="Proteomes" id="UP001597368">
    <property type="component" value="Unassembled WGS sequence"/>
</dbReference>
<keyword evidence="5" id="KW-0378">Hydrolase</keyword>
<comment type="cofactor">
    <cofactor evidence="2">
        <name>Zn(2+)</name>
        <dbReference type="ChEBI" id="CHEBI:29105"/>
    </cofactor>
</comment>
<dbReference type="EMBL" id="JBHUFV010000051">
    <property type="protein sequence ID" value="MFD1936696.1"/>
    <property type="molecule type" value="Genomic_DNA"/>
</dbReference>
<evidence type="ECO:0000256" key="2">
    <source>
        <dbReference type="ARBA" id="ARBA00001947"/>
    </source>
</evidence>
<comment type="caution">
    <text evidence="9">The sequence shown here is derived from an EMBL/GenBank/DDBJ whole genome shotgun (WGS) entry which is preliminary data.</text>
</comment>
<evidence type="ECO:0000313" key="9">
    <source>
        <dbReference type="EMBL" id="MFD1936696.1"/>
    </source>
</evidence>
<accession>A0ABW4T4T9</accession>
<evidence type="ECO:0000256" key="5">
    <source>
        <dbReference type="ARBA" id="ARBA00022801"/>
    </source>
</evidence>
<dbReference type="Gene3D" id="3.40.630.10">
    <property type="entry name" value="Zn peptidases"/>
    <property type="match status" value="1"/>
</dbReference>
<evidence type="ECO:0000259" key="8">
    <source>
        <dbReference type="Pfam" id="PF07687"/>
    </source>
</evidence>
<dbReference type="PANTHER" id="PTHR43808:SF25">
    <property type="entry name" value="PEPTIDASE M20 DIMERISATION DOMAIN-CONTAINING PROTEIN"/>
    <property type="match status" value="1"/>
</dbReference>
<evidence type="ECO:0000256" key="4">
    <source>
        <dbReference type="ARBA" id="ARBA00022723"/>
    </source>
</evidence>
<dbReference type="InterPro" id="IPR010182">
    <property type="entry name" value="ArgE/DapE"/>
</dbReference>
<dbReference type="SUPFAM" id="SSF53187">
    <property type="entry name" value="Zn-dependent exopeptidases"/>
    <property type="match status" value="1"/>
</dbReference>
<dbReference type="NCBIfam" id="TIGR01910">
    <property type="entry name" value="DapE-ArgE"/>
    <property type="match status" value="1"/>
</dbReference>
<dbReference type="Pfam" id="PF01546">
    <property type="entry name" value="Peptidase_M20"/>
    <property type="match status" value="1"/>
</dbReference>
<evidence type="ECO:0000256" key="7">
    <source>
        <dbReference type="ARBA" id="ARBA00023285"/>
    </source>
</evidence>
<sequence length="418" mass="44187">MVSTSEARVLDAIDDAEVVNLLAEAVRIPSITGTAAESELQHWCARLLTEAGLDVDLWKLDLAALKSMDGFPGTEAPRVEGYGVVGVTEGEGRPALILQGHVDVVPTGDLAQWEGGAPFTPRFTGDTLHGRGTCDMKAGLIANLAVVRALKRSGVRLARPMAVHCVVGEEDGGLGAFATLARGHTGEAAVITEPTSGKVIIANAGALTFRVEIAGRAAHGATRQEGVSAVEMFWPVFEAIRKLEARRNIRPPAVFDRNALPYPIEIGTVRAGDWPSSVPDLLVAEGRIGVQLDEDPADARAAFEEAVQTIDHPWLRANPPAVSWPGGQFASGSLAADHPLLDEITRAVVDTTGGTPAAGAAPYGSDLRLYTAGGIPSLHYGPGDVRFAHAPREQVDLRELRETTRALAVLAVRRCGER</sequence>
<reference evidence="10" key="1">
    <citation type="journal article" date="2019" name="Int. J. Syst. Evol. Microbiol.">
        <title>The Global Catalogue of Microorganisms (GCM) 10K type strain sequencing project: providing services to taxonomists for standard genome sequencing and annotation.</title>
        <authorList>
            <consortium name="The Broad Institute Genomics Platform"/>
            <consortium name="The Broad Institute Genome Sequencing Center for Infectious Disease"/>
            <person name="Wu L."/>
            <person name="Ma J."/>
        </authorList>
    </citation>
    <scope>NUCLEOTIDE SEQUENCE [LARGE SCALE GENOMIC DNA]</scope>
    <source>
        <strain evidence="10">ICMP 6774ER</strain>
    </source>
</reference>
<evidence type="ECO:0000313" key="10">
    <source>
        <dbReference type="Proteomes" id="UP001597368"/>
    </source>
</evidence>
<keyword evidence="4" id="KW-0479">Metal-binding</keyword>
<keyword evidence="7" id="KW-0170">Cobalt</keyword>
<dbReference type="RefSeq" id="WP_379577212.1">
    <property type="nucleotide sequence ID" value="NZ_JBHUFV010000051.1"/>
</dbReference>
<proteinExistence type="inferred from homology"/>
<keyword evidence="10" id="KW-1185">Reference proteome</keyword>
<gene>
    <name evidence="9" type="ORF">ACFSKW_35020</name>
</gene>